<evidence type="ECO:0000313" key="1">
    <source>
        <dbReference type="EMBL" id="KAA8827312.1"/>
    </source>
</evidence>
<dbReference type="AlphaFoldDB" id="A0A5M9ZK96"/>
<proteinExistence type="predicted"/>
<accession>A0A5M9ZK96</accession>
<organism evidence="1 2">
    <name type="scientific">Bifidobacterium myosotis</name>
    <dbReference type="NCBI Taxonomy" id="1630166"/>
    <lineage>
        <taxon>Bacteria</taxon>
        <taxon>Bacillati</taxon>
        <taxon>Actinomycetota</taxon>
        <taxon>Actinomycetes</taxon>
        <taxon>Bifidobacteriales</taxon>
        <taxon>Bifidobacteriaceae</taxon>
        <taxon>Bifidobacterium</taxon>
    </lineage>
</organism>
<comment type="caution">
    <text evidence="1">The sequence shown here is derived from an EMBL/GenBank/DDBJ whole genome shotgun (WGS) entry which is preliminary data.</text>
</comment>
<dbReference type="Proteomes" id="UP000410049">
    <property type="component" value="Unassembled WGS sequence"/>
</dbReference>
<name>A0A5M9ZK96_9BIFI</name>
<gene>
    <name evidence="1" type="ORF">EMO91_09335</name>
</gene>
<protein>
    <submittedName>
        <fullName evidence="1">Uncharacterized protein</fullName>
    </submittedName>
</protein>
<evidence type="ECO:0000313" key="2">
    <source>
        <dbReference type="Proteomes" id="UP000410049"/>
    </source>
</evidence>
<reference evidence="1 2" key="1">
    <citation type="journal article" date="2019" name="Syst. Appl. Microbiol.">
        <title>Characterization of Bifidobacterium species in feaces of the Egyptian fruit bat: Description of B. vespertilionis sp. nov. and B. rousetti sp. nov.</title>
        <authorList>
            <person name="Modesto M."/>
            <person name="Satti M."/>
            <person name="Watanabe K."/>
            <person name="Puglisi E."/>
            <person name="Morelli L."/>
            <person name="Huang C.-H."/>
            <person name="Liou J.-S."/>
            <person name="Miyashita M."/>
            <person name="Tamura T."/>
            <person name="Saito S."/>
            <person name="Mori K."/>
            <person name="Huang L."/>
            <person name="Sciavilla P."/>
            <person name="Sandri C."/>
            <person name="Spiezio C."/>
            <person name="Vitali F."/>
            <person name="Cavalieri D."/>
            <person name="Perpetuini G."/>
            <person name="Tofalo R."/>
            <person name="Bonetti A."/>
            <person name="Arita M."/>
            <person name="Mattarelli P."/>
        </authorList>
    </citation>
    <scope>NUCLEOTIDE SEQUENCE [LARGE SCALE GENOMIC DNA]</scope>
    <source>
        <strain evidence="1 2">RST17</strain>
    </source>
</reference>
<dbReference type="EMBL" id="RZUH01000007">
    <property type="protein sequence ID" value="KAA8827312.1"/>
    <property type="molecule type" value="Genomic_DNA"/>
</dbReference>
<sequence>MFTRQVDAVDVEPVIRVETFTDEQVVAKCDGLCQVCGRPVDLDALGPDGPAFMWKVPLEKSRQATLRNRLLVHERCRGGTP</sequence>